<dbReference type="OrthoDB" id="9768471at2"/>
<gene>
    <name evidence="5" type="ORF">NITLEN_90122</name>
</gene>
<reference evidence="6" key="1">
    <citation type="submission" date="2018-04" db="EMBL/GenBank/DDBJ databases">
        <authorList>
            <person name="Lucker S."/>
            <person name="Sakoula D."/>
        </authorList>
    </citation>
    <scope>NUCLEOTIDE SEQUENCE [LARGE SCALE GENOMIC DNA]</scope>
</reference>
<evidence type="ECO:0000256" key="4">
    <source>
        <dbReference type="SAM" id="SignalP"/>
    </source>
</evidence>
<evidence type="ECO:0000313" key="5">
    <source>
        <dbReference type="EMBL" id="SPP66867.1"/>
    </source>
</evidence>
<dbReference type="EMBL" id="OUNR01000022">
    <property type="protein sequence ID" value="SPP66867.1"/>
    <property type="molecule type" value="Genomic_DNA"/>
</dbReference>
<sequence>MRLRLLGAATVLVLSAVCPAMAEWSVTTGGNLFYTDDAALFSATRRLNIHGDPTQPALDTALTGKGSDMVFDPDFRVTKSFTSSLGRSDLSVKGQGFIYAVNPRFNQASVGLEMLQAFSPDTKVRLRYYTMPDMLLGDNEERRSGTLSLKEERLTSHIGSVRLEQRLSEDWEVRILGRVGARLYNDAFAQRDTTFWTVGPHVVWRLVEGVKVLLGYHFERGLAEGRKQPQFKDDVSYINHYATAGVEAELTERLSFETGVHFERNNWTSGIAGDKRNGGHESVFQGEVTFLYRLTEQTGLTLGFQRSHRRQSFEQEIAHNTNVNVGANYRF</sequence>
<organism evidence="5 6">
    <name type="scientific">Nitrospira lenta</name>
    <dbReference type="NCBI Taxonomy" id="1436998"/>
    <lineage>
        <taxon>Bacteria</taxon>
        <taxon>Pseudomonadati</taxon>
        <taxon>Nitrospirota</taxon>
        <taxon>Nitrospiria</taxon>
        <taxon>Nitrospirales</taxon>
        <taxon>Nitrospiraceae</taxon>
        <taxon>Nitrospira</taxon>
    </lineage>
</organism>
<evidence type="ECO:0000313" key="6">
    <source>
        <dbReference type="Proteomes" id="UP000248168"/>
    </source>
</evidence>
<dbReference type="SUPFAM" id="SSF56935">
    <property type="entry name" value="Porins"/>
    <property type="match status" value="1"/>
</dbReference>
<proteinExistence type="predicted"/>
<comment type="subcellular location">
    <subcellularLocation>
        <location evidence="1">Cell outer membrane</location>
    </subcellularLocation>
</comment>
<dbReference type="AlphaFoldDB" id="A0A330LCA2"/>
<keyword evidence="4" id="KW-0732">Signal</keyword>
<evidence type="ECO:0000256" key="1">
    <source>
        <dbReference type="ARBA" id="ARBA00004442"/>
    </source>
</evidence>
<protein>
    <submittedName>
        <fullName evidence="5">Uncharacterized protein</fullName>
    </submittedName>
</protein>
<dbReference type="Gene3D" id="2.40.170.20">
    <property type="entry name" value="TonB-dependent receptor, beta-barrel domain"/>
    <property type="match status" value="1"/>
</dbReference>
<dbReference type="GO" id="GO:0009279">
    <property type="term" value="C:cell outer membrane"/>
    <property type="evidence" value="ECO:0007669"/>
    <property type="project" value="UniProtKB-SubCell"/>
</dbReference>
<name>A0A330LCA2_9BACT</name>
<dbReference type="InParanoid" id="A0A330LCA2"/>
<dbReference type="Proteomes" id="UP000248168">
    <property type="component" value="Unassembled WGS sequence"/>
</dbReference>
<keyword evidence="2" id="KW-0472">Membrane</keyword>
<evidence type="ECO:0000256" key="3">
    <source>
        <dbReference type="ARBA" id="ARBA00023237"/>
    </source>
</evidence>
<feature type="signal peptide" evidence="4">
    <location>
        <begin position="1"/>
        <end position="22"/>
    </location>
</feature>
<dbReference type="RefSeq" id="WP_146216244.1">
    <property type="nucleotide sequence ID" value="NZ_OUNR01000022.1"/>
</dbReference>
<keyword evidence="6" id="KW-1185">Reference proteome</keyword>
<feature type="chain" id="PRO_5016264922" evidence="4">
    <location>
        <begin position="23"/>
        <end position="331"/>
    </location>
</feature>
<evidence type="ECO:0000256" key="2">
    <source>
        <dbReference type="ARBA" id="ARBA00023136"/>
    </source>
</evidence>
<keyword evidence="3" id="KW-0998">Cell outer membrane</keyword>
<accession>A0A330LCA2</accession>
<dbReference type="InterPro" id="IPR036942">
    <property type="entry name" value="Beta-barrel_TonB_sf"/>
</dbReference>